<evidence type="ECO:0000256" key="3">
    <source>
        <dbReference type="ARBA" id="ARBA00022679"/>
    </source>
</evidence>
<keyword evidence="7" id="KW-0520">NAD</keyword>
<dbReference type="EMBL" id="CAEZZO010000015">
    <property type="protein sequence ID" value="CAB4762335.1"/>
    <property type="molecule type" value="Genomic_DNA"/>
</dbReference>
<dbReference type="SUPFAM" id="SSF52374">
    <property type="entry name" value="Nucleotidylyl transferase"/>
    <property type="match status" value="1"/>
</dbReference>
<accession>A0A6J7K4N0</accession>
<organism evidence="9">
    <name type="scientific">freshwater metagenome</name>
    <dbReference type="NCBI Taxonomy" id="449393"/>
    <lineage>
        <taxon>unclassified sequences</taxon>
        <taxon>metagenomes</taxon>
        <taxon>ecological metagenomes</taxon>
    </lineage>
</organism>
<dbReference type="EMBL" id="CAFBNN010000040">
    <property type="protein sequence ID" value="CAB4950277.1"/>
    <property type="molecule type" value="Genomic_DNA"/>
</dbReference>
<evidence type="ECO:0000256" key="6">
    <source>
        <dbReference type="ARBA" id="ARBA00022840"/>
    </source>
</evidence>
<dbReference type="Gene3D" id="3.40.50.620">
    <property type="entry name" value="HUPs"/>
    <property type="match status" value="1"/>
</dbReference>
<keyword evidence="2" id="KW-0662">Pyridine nucleotide biosynthesis</keyword>
<dbReference type="GO" id="GO:0009435">
    <property type="term" value="P:NAD+ biosynthetic process"/>
    <property type="evidence" value="ECO:0007669"/>
    <property type="project" value="UniProtKB-UniPathway"/>
</dbReference>
<reference evidence="9" key="1">
    <citation type="submission" date="2020-05" db="EMBL/GenBank/DDBJ databases">
        <authorList>
            <person name="Chiriac C."/>
            <person name="Salcher M."/>
            <person name="Ghai R."/>
            <person name="Kavagutti S V."/>
        </authorList>
    </citation>
    <scope>NUCLEOTIDE SEQUENCE</scope>
</reference>
<evidence type="ECO:0000256" key="5">
    <source>
        <dbReference type="ARBA" id="ARBA00022741"/>
    </source>
</evidence>
<evidence type="ECO:0000313" key="9">
    <source>
        <dbReference type="EMBL" id="CAB4950277.1"/>
    </source>
</evidence>
<gene>
    <name evidence="8" type="ORF">UFOPK2886_00185</name>
    <name evidence="9" type="ORF">UFOPK3797_00461</name>
</gene>
<evidence type="ECO:0000256" key="4">
    <source>
        <dbReference type="ARBA" id="ARBA00022695"/>
    </source>
</evidence>
<sequence length="132" mass="14545">MADLAVTSMGLAGKVEVLPIEVNRAGNSYAIDTVEELREKYPNTNFTLVLGTDAAKNLPNWHKSADLLKLVKVLVINRPGNQSSDYEEINIKALDISSTKVRISIANRENVSNLLPAKVVTFIREFGLYGSR</sequence>
<evidence type="ECO:0000256" key="2">
    <source>
        <dbReference type="ARBA" id="ARBA00022642"/>
    </source>
</evidence>
<dbReference type="CDD" id="cd02165">
    <property type="entry name" value="NMNAT"/>
    <property type="match status" value="1"/>
</dbReference>
<dbReference type="GO" id="GO:0005524">
    <property type="term" value="F:ATP binding"/>
    <property type="evidence" value="ECO:0007669"/>
    <property type="project" value="UniProtKB-KW"/>
</dbReference>
<keyword evidence="4" id="KW-0548">Nucleotidyltransferase</keyword>
<dbReference type="UniPathway" id="UPA00253"/>
<dbReference type="GO" id="GO:0016779">
    <property type="term" value="F:nucleotidyltransferase activity"/>
    <property type="evidence" value="ECO:0007669"/>
    <property type="project" value="UniProtKB-KW"/>
</dbReference>
<dbReference type="InterPro" id="IPR014729">
    <property type="entry name" value="Rossmann-like_a/b/a_fold"/>
</dbReference>
<evidence type="ECO:0000313" key="8">
    <source>
        <dbReference type="EMBL" id="CAB4762335.1"/>
    </source>
</evidence>
<keyword evidence="5" id="KW-0547">Nucleotide-binding</keyword>
<comment type="pathway">
    <text evidence="1">Cofactor biosynthesis; NAD(+) biosynthesis.</text>
</comment>
<evidence type="ECO:0000256" key="1">
    <source>
        <dbReference type="ARBA" id="ARBA00004790"/>
    </source>
</evidence>
<evidence type="ECO:0000256" key="7">
    <source>
        <dbReference type="ARBA" id="ARBA00023027"/>
    </source>
</evidence>
<dbReference type="AlphaFoldDB" id="A0A6J7K4N0"/>
<keyword evidence="6" id="KW-0067">ATP-binding</keyword>
<dbReference type="PANTHER" id="PTHR39321">
    <property type="entry name" value="NICOTINATE-NUCLEOTIDE ADENYLYLTRANSFERASE-RELATED"/>
    <property type="match status" value="1"/>
</dbReference>
<dbReference type="PANTHER" id="PTHR39321:SF3">
    <property type="entry name" value="PHOSPHOPANTETHEINE ADENYLYLTRANSFERASE"/>
    <property type="match status" value="1"/>
</dbReference>
<keyword evidence="3" id="KW-0808">Transferase</keyword>
<protein>
    <submittedName>
        <fullName evidence="9">Unannotated protein</fullName>
    </submittedName>
</protein>
<dbReference type="InterPro" id="IPR005248">
    <property type="entry name" value="NadD/NMNAT"/>
</dbReference>
<name>A0A6J7K4N0_9ZZZZ</name>
<proteinExistence type="predicted"/>